<gene>
    <name evidence="2" type="ORF">SPARVUS_LOCUS15658638</name>
</gene>
<comment type="caution">
    <text evidence="2">The sequence shown here is derived from an EMBL/GenBank/DDBJ whole genome shotgun (WGS) entry which is preliminary data.</text>
</comment>
<keyword evidence="3" id="KW-1185">Reference proteome</keyword>
<sequence>CNSEGWCDLSVWNPGNTEDGDISLWGFLVLGGSIISLCPSEKLLHHSILLILLFILFFKHQYYHPRGFHSERYTVM</sequence>
<evidence type="ECO:0000256" key="1">
    <source>
        <dbReference type="SAM" id="Phobius"/>
    </source>
</evidence>
<keyword evidence="1" id="KW-1133">Transmembrane helix</keyword>
<feature type="transmembrane region" description="Helical" evidence="1">
    <location>
        <begin position="43"/>
        <end position="63"/>
    </location>
</feature>
<keyword evidence="1" id="KW-0812">Transmembrane</keyword>
<protein>
    <submittedName>
        <fullName evidence="2">Uncharacterized protein</fullName>
    </submittedName>
</protein>
<accession>A0ABN9H991</accession>
<feature type="non-terminal residue" evidence="2">
    <location>
        <position position="1"/>
    </location>
</feature>
<reference evidence="2" key="1">
    <citation type="submission" date="2023-05" db="EMBL/GenBank/DDBJ databases">
        <authorList>
            <person name="Stuckert A."/>
        </authorList>
    </citation>
    <scope>NUCLEOTIDE SEQUENCE</scope>
</reference>
<dbReference type="EMBL" id="CATNWA010020421">
    <property type="protein sequence ID" value="CAI9618282.1"/>
    <property type="molecule type" value="Genomic_DNA"/>
</dbReference>
<name>A0ABN9H991_9NEOB</name>
<organism evidence="2 3">
    <name type="scientific">Staurois parvus</name>
    <dbReference type="NCBI Taxonomy" id="386267"/>
    <lineage>
        <taxon>Eukaryota</taxon>
        <taxon>Metazoa</taxon>
        <taxon>Chordata</taxon>
        <taxon>Craniata</taxon>
        <taxon>Vertebrata</taxon>
        <taxon>Euteleostomi</taxon>
        <taxon>Amphibia</taxon>
        <taxon>Batrachia</taxon>
        <taxon>Anura</taxon>
        <taxon>Neobatrachia</taxon>
        <taxon>Ranoidea</taxon>
        <taxon>Ranidae</taxon>
        <taxon>Staurois</taxon>
    </lineage>
</organism>
<evidence type="ECO:0000313" key="2">
    <source>
        <dbReference type="EMBL" id="CAI9618282.1"/>
    </source>
</evidence>
<evidence type="ECO:0000313" key="3">
    <source>
        <dbReference type="Proteomes" id="UP001162483"/>
    </source>
</evidence>
<proteinExistence type="predicted"/>
<feature type="transmembrane region" description="Helical" evidence="1">
    <location>
        <begin position="22"/>
        <end position="38"/>
    </location>
</feature>
<keyword evidence="1" id="KW-0472">Membrane</keyword>
<dbReference type="Proteomes" id="UP001162483">
    <property type="component" value="Unassembled WGS sequence"/>
</dbReference>